<comment type="function">
    <text evidence="5">Modulates RecA activity.</text>
</comment>
<accession>U5N988</accession>
<dbReference type="OrthoDB" id="5295441at2"/>
<keyword evidence="9" id="KW-1185">Reference proteome</keyword>
<dbReference type="NCBIfam" id="NF001055">
    <property type="entry name" value="PRK00117.2-5"/>
    <property type="match status" value="1"/>
</dbReference>
<dbReference type="Proteomes" id="UP000017184">
    <property type="component" value="Chromosome"/>
</dbReference>
<dbReference type="PANTHER" id="PTHR33602">
    <property type="entry name" value="REGULATORY PROTEIN RECX FAMILY PROTEIN"/>
    <property type="match status" value="1"/>
</dbReference>
<feature type="domain" description="RecX second three-helical" evidence="6">
    <location>
        <begin position="52"/>
        <end position="91"/>
    </location>
</feature>
<dbReference type="EMBL" id="CP004885">
    <property type="protein sequence ID" value="AGX87957.1"/>
    <property type="molecule type" value="Genomic_DNA"/>
</dbReference>
<evidence type="ECO:0000256" key="5">
    <source>
        <dbReference type="HAMAP-Rule" id="MF_01114"/>
    </source>
</evidence>
<evidence type="ECO:0000256" key="3">
    <source>
        <dbReference type="ARBA" id="ARBA00018111"/>
    </source>
</evidence>
<evidence type="ECO:0000256" key="2">
    <source>
        <dbReference type="ARBA" id="ARBA00009695"/>
    </source>
</evidence>
<dbReference type="HAMAP" id="MF_01114">
    <property type="entry name" value="RecX"/>
    <property type="match status" value="1"/>
</dbReference>
<protein>
    <recommendedName>
        <fullName evidence="3 5">Regulatory protein RecX</fullName>
    </recommendedName>
</protein>
<name>U5N988_9BURK</name>
<dbReference type="eggNOG" id="COG2137">
    <property type="taxonomic scope" value="Bacteria"/>
</dbReference>
<dbReference type="InterPro" id="IPR003783">
    <property type="entry name" value="Regulatory_RecX"/>
</dbReference>
<evidence type="ECO:0000313" key="8">
    <source>
        <dbReference type="EMBL" id="AGX87957.1"/>
    </source>
</evidence>
<dbReference type="Pfam" id="PF21981">
    <property type="entry name" value="RecX_HTH3"/>
    <property type="match status" value="1"/>
</dbReference>
<proteinExistence type="inferred from homology"/>
<dbReference type="KEGG" id="cbx:Cenrod_1877"/>
<dbReference type="GO" id="GO:0006282">
    <property type="term" value="P:regulation of DNA repair"/>
    <property type="evidence" value="ECO:0007669"/>
    <property type="project" value="UniProtKB-UniRule"/>
</dbReference>
<feature type="domain" description="RecX third three-helical" evidence="7">
    <location>
        <begin position="98"/>
        <end position="140"/>
    </location>
</feature>
<dbReference type="InterPro" id="IPR053925">
    <property type="entry name" value="RecX_HTH_3rd"/>
</dbReference>
<reference evidence="8 9" key="1">
    <citation type="journal article" date="2013" name="Genome Biol.">
        <title>Genomic analysis reveals key aspects of prokaryotic symbiosis in the phototrophic consortium "Chlorochromatium aggregatum".</title>
        <authorList>
            <person name="Liu Z."/>
            <person name="Muller J."/>
            <person name="Li T."/>
            <person name="Alvey R.M."/>
            <person name="Vogl K."/>
            <person name="Frigaard N.U."/>
            <person name="Rockwell N.C."/>
            <person name="Boyd E.S."/>
            <person name="Tomsho L.P."/>
            <person name="Schuster S.C."/>
            <person name="Henke P."/>
            <person name="Rohde M."/>
            <person name="Overmann J."/>
            <person name="Bryant D.A."/>
        </authorList>
    </citation>
    <scope>NUCLEOTIDE SEQUENCE [LARGE SCALE GENOMIC DNA]</scope>
    <source>
        <strain evidence="8">CR</strain>
    </source>
</reference>
<dbReference type="PANTHER" id="PTHR33602:SF1">
    <property type="entry name" value="REGULATORY PROTEIN RECX FAMILY PROTEIN"/>
    <property type="match status" value="1"/>
</dbReference>
<dbReference type="AlphaFoldDB" id="U5N988"/>
<dbReference type="InterPro" id="IPR053924">
    <property type="entry name" value="RecX_HTH_2nd"/>
</dbReference>
<dbReference type="InterPro" id="IPR036388">
    <property type="entry name" value="WH-like_DNA-bd_sf"/>
</dbReference>
<evidence type="ECO:0000256" key="1">
    <source>
        <dbReference type="ARBA" id="ARBA00004496"/>
    </source>
</evidence>
<organism evidence="8 9">
    <name type="scientific">Candidatus Symbiobacter mobilis CR</name>
    <dbReference type="NCBI Taxonomy" id="946483"/>
    <lineage>
        <taxon>Bacteria</taxon>
        <taxon>Pseudomonadati</taxon>
        <taxon>Pseudomonadota</taxon>
        <taxon>Betaproteobacteria</taxon>
        <taxon>Burkholderiales</taxon>
        <taxon>Comamonadaceae</taxon>
    </lineage>
</organism>
<dbReference type="RefSeq" id="WP_022774518.1">
    <property type="nucleotide sequence ID" value="NC_022576.1"/>
</dbReference>
<dbReference type="Gene3D" id="1.10.10.10">
    <property type="entry name" value="Winged helix-like DNA-binding domain superfamily/Winged helix DNA-binding domain"/>
    <property type="match status" value="3"/>
</dbReference>
<comment type="subcellular location">
    <subcellularLocation>
        <location evidence="1 5">Cytoplasm</location>
    </subcellularLocation>
</comment>
<dbReference type="HOGENOM" id="CLU_066607_3_1_4"/>
<evidence type="ECO:0000256" key="4">
    <source>
        <dbReference type="ARBA" id="ARBA00022490"/>
    </source>
</evidence>
<comment type="similarity">
    <text evidence="2 5">Belongs to the RecX family.</text>
</comment>
<keyword evidence="4 5" id="KW-0963">Cytoplasm</keyword>
<dbReference type="GO" id="GO:0005737">
    <property type="term" value="C:cytoplasm"/>
    <property type="evidence" value="ECO:0007669"/>
    <property type="project" value="UniProtKB-SubCell"/>
</dbReference>
<dbReference type="Pfam" id="PF02631">
    <property type="entry name" value="RecX_HTH2"/>
    <property type="match status" value="1"/>
</dbReference>
<evidence type="ECO:0000259" key="6">
    <source>
        <dbReference type="Pfam" id="PF02631"/>
    </source>
</evidence>
<sequence>MPTPTLRARALGLLARREYARSELQRKLAPGARGADDLDALLDDLERQGWLSEERVMESLLRRRAPRHGVLRLREELRDKGISAPQIDAALETLHATEYDRALAVWQRKFGEPATTPQETARQARFLAARGFASEVVARIVRGR</sequence>
<evidence type="ECO:0000313" key="9">
    <source>
        <dbReference type="Proteomes" id="UP000017184"/>
    </source>
</evidence>
<gene>
    <name evidence="5" type="primary">recX</name>
    <name evidence="8" type="ORF">Cenrod_1877</name>
</gene>
<dbReference type="STRING" id="946483.Cenrod_1877"/>
<evidence type="ECO:0000259" key="7">
    <source>
        <dbReference type="Pfam" id="PF21981"/>
    </source>
</evidence>